<dbReference type="Pfam" id="PF13588">
    <property type="entry name" value="HSDR_N_2"/>
    <property type="match status" value="1"/>
</dbReference>
<evidence type="ECO:0000259" key="1">
    <source>
        <dbReference type="Pfam" id="PF13588"/>
    </source>
</evidence>
<dbReference type="InterPro" id="IPR029464">
    <property type="entry name" value="HSDR_N"/>
</dbReference>
<organism evidence="2 3">
    <name type="scientific">Algoriphagus jejuensis</name>
    <dbReference type="NCBI Taxonomy" id="419934"/>
    <lineage>
        <taxon>Bacteria</taxon>
        <taxon>Pseudomonadati</taxon>
        <taxon>Bacteroidota</taxon>
        <taxon>Cytophagia</taxon>
        <taxon>Cytophagales</taxon>
        <taxon>Cyclobacteriaceae</taxon>
        <taxon>Algoriphagus</taxon>
    </lineage>
</organism>
<dbReference type="RefSeq" id="WP_343851099.1">
    <property type="nucleotide sequence ID" value="NZ_BAAAFI010000009.1"/>
</dbReference>
<dbReference type="Proteomes" id="UP001500469">
    <property type="component" value="Unassembled WGS sequence"/>
</dbReference>
<proteinExistence type="predicted"/>
<dbReference type="EMBL" id="BAAAFI010000009">
    <property type="protein sequence ID" value="GAA0879066.1"/>
    <property type="molecule type" value="Genomic_DNA"/>
</dbReference>
<feature type="domain" description="Type I restriction enzyme R protein N-terminal" evidence="1">
    <location>
        <begin position="44"/>
        <end position="153"/>
    </location>
</feature>
<keyword evidence="3" id="KW-1185">Reference proteome</keyword>
<reference evidence="2 3" key="1">
    <citation type="journal article" date="2019" name="Int. J. Syst. Evol. Microbiol.">
        <title>The Global Catalogue of Microorganisms (GCM) 10K type strain sequencing project: providing services to taxonomists for standard genome sequencing and annotation.</title>
        <authorList>
            <consortium name="The Broad Institute Genomics Platform"/>
            <consortium name="The Broad Institute Genome Sequencing Center for Infectious Disease"/>
            <person name="Wu L."/>
            <person name="Ma J."/>
        </authorList>
    </citation>
    <scope>NUCLEOTIDE SEQUENCE [LARGE SCALE GENOMIC DNA]</scope>
    <source>
        <strain evidence="2 3">JCM 16112</strain>
    </source>
</reference>
<evidence type="ECO:0000313" key="2">
    <source>
        <dbReference type="EMBL" id="GAA0879066.1"/>
    </source>
</evidence>
<gene>
    <name evidence="2" type="ORF">GCM10009119_20340</name>
</gene>
<evidence type="ECO:0000313" key="3">
    <source>
        <dbReference type="Proteomes" id="UP001500469"/>
    </source>
</evidence>
<dbReference type="Gene3D" id="3.90.1570.30">
    <property type="match status" value="1"/>
</dbReference>
<protein>
    <submittedName>
        <fullName evidence="2">Type I restriction enzyme HsdR N-terminal domain-containing protein</fullName>
    </submittedName>
</protein>
<comment type="caution">
    <text evidence="2">The sequence shown here is derived from an EMBL/GenBank/DDBJ whole genome shotgun (WGS) entry which is preliminary data.</text>
</comment>
<name>A0ABN1N0H0_9BACT</name>
<sequence length="157" mass="18742">MNTQDQTINLPGLNLPHFQPELKRTDDKLWIFDSLRKKHLILTPEEWVRQHWINFLINHHDYPRGLFSLEKGLKYNQLTKRTDLIVFTREAKPYLLIECKAPSVKIDERTLNQAMVYNQNLECQYLVLTNGLVHIFLEYSENHKRFVQKKDLPSSPK</sequence>
<accession>A0ABN1N0H0</accession>